<feature type="transmembrane region" description="Helical" evidence="1">
    <location>
        <begin position="247"/>
        <end position="269"/>
    </location>
</feature>
<evidence type="ECO:0000256" key="1">
    <source>
        <dbReference type="SAM" id="Phobius"/>
    </source>
</evidence>
<keyword evidence="1" id="KW-1133">Transmembrane helix</keyword>
<dbReference type="PANTHER" id="PTHR23028">
    <property type="entry name" value="ACETYLTRANSFERASE"/>
    <property type="match status" value="1"/>
</dbReference>
<dbReference type="GO" id="GO:0016747">
    <property type="term" value="F:acyltransferase activity, transferring groups other than amino-acyl groups"/>
    <property type="evidence" value="ECO:0007669"/>
    <property type="project" value="InterPro"/>
</dbReference>
<feature type="transmembrane region" description="Helical" evidence="1">
    <location>
        <begin position="275"/>
        <end position="295"/>
    </location>
</feature>
<evidence type="ECO:0000313" key="3">
    <source>
        <dbReference type="EMBL" id="SCX32948.1"/>
    </source>
</evidence>
<dbReference type="STRING" id="1502745.SAMN02799620_05757"/>
<name>A0A1G4WZH1_9MYCO</name>
<evidence type="ECO:0000259" key="2">
    <source>
        <dbReference type="Pfam" id="PF01757"/>
    </source>
</evidence>
<protein>
    <submittedName>
        <fullName evidence="3">Peptidoglycan/LPS O-acetylase OafA/YrhL, contains acyltransferase and SGNH-hydrolase domains</fullName>
    </submittedName>
</protein>
<keyword evidence="3" id="KW-0808">Transferase</keyword>
<feature type="domain" description="Acyltransferase 3" evidence="2">
    <location>
        <begin position="25"/>
        <end position="359"/>
    </location>
</feature>
<feature type="transmembrane region" description="Helical" evidence="1">
    <location>
        <begin position="316"/>
        <end position="337"/>
    </location>
</feature>
<feature type="transmembrane region" description="Helical" evidence="1">
    <location>
        <begin position="58"/>
        <end position="78"/>
    </location>
</feature>
<reference evidence="4" key="1">
    <citation type="submission" date="2016-10" db="EMBL/GenBank/DDBJ databases">
        <authorList>
            <person name="Varghese N."/>
            <person name="Submissions S."/>
        </authorList>
    </citation>
    <scope>NUCLEOTIDE SEQUENCE [LARGE SCALE GENOMIC DNA]</scope>
    <source>
        <strain evidence="4">UNC267MFSha1.1M11</strain>
    </source>
</reference>
<dbReference type="EMBL" id="FMUB01000016">
    <property type="protein sequence ID" value="SCX32948.1"/>
    <property type="molecule type" value="Genomic_DNA"/>
</dbReference>
<evidence type="ECO:0000313" key="4">
    <source>
        <dbReference type="Proteomes" id="UP000199707"/>
    </source>
</evidence>
<dbReference type="GO" id="GO:0016787">
    <property type="term" value="F:hydrolase activity"/>
    <property type="evidence" value="ECO:0007669"/>
    <property type="project" value="UniProtKB-KW"/>
</dbReference>
<dbReference type="Proteomes" id="UP000199707">
    <property type="component" value="Unassembled WGS sequence"/>
</dbReference>
<organism evidence="3 4">
    <name type="scientific">Mycolicibacterium fluoranthenivorans</name>
    <dbReference type="NCBI Taxonomy" id="258505"/>
    <lineage>
        <taxon>Bacteria</taxon>
        <taxon>Bacillati</taxon>
        <taxon>Actinomycetota</taxon>
        <taxon>Actinomycetes</taxon>
        <taxon>Mycobacteriales</taxon>
        <taxon>Mycobacteriaceae</taxon>
        <taxon>Mycolicibacterium</taxon>
    </lineage>
</organism>
<dbReference type="InterPro" id="IPR050879">
    <property type="entry name" value="Acyltransferase_3"/>
</dbReference>
<dbReference type="PANTHER" id="PTHR23028:SF53">
    <property type="entry name" value="ACYL_TRANSF_3 DOMAIN-CONTAINING PROTEIN"/>
    <property type="match status" value="1"/>
</dbReference>
<feature type="transmembrane region" description="Helical" evidence="1">
    <location>
        <begin position="221"/>
        <end position="240"/>
    </location>
</feature>
<keyword evidence="1" id="KW-0472">Membrane</keyword>
<dbReference type="GO" id="GO:0016020">
    <property type="term" value="C:membrane"/>
    <property type="evidence" value="ECO:0007669"/>
    <property type="project" value="TreeGrafter"/>
</dbReference>
<feature type="transmembrane region" description="Helical" evidence="1">
    <location>
        <begin position="106"/>
        <end position="124"/>
    </location>
</feature>
<dbReference type="RefSeq" id="WP_090363945.1">
    <property type="nucleotide sequence ID" value="NZ_FMUB01000016.1"/>
</dbReference>
<proteinExistence type="predicted"/>
<dbReference type="AlphaFoldDB" id="A0A1G4WZH1"/>
<feature type="transmembrane region" description="Helical" evidence="1">
    <location>
        <begin position="343"/>
        <end position="359"/>
    </location>
</feature>
<dbReference type="GO" id="GO:0009103">
    <property type="term" value="P:lipopolysaccharide biosynthetic process"/>
    <property type="evidence" value="ECO:0007669"/>
    <property type="project" value="TreeGrafter"/>
</dbReference>
<feature type="transmembrane region" description="Helical" evidence="1">
    <location>
        <begin position="162"/>
        <end position="183"/>
    </location>
</feature>
<sequence length="379" mass="40425">MSAGPSTPLRGPDTLPALEPVPRQASLTGLRALAALMVVATHAAFAAGALNLGYLGSLLGHLDIGVPIFFALSGLLLFRPYVRSAAAGAPAPRPGRYARARIRRIMPGYVTAVLFTYVVFLYFTPEPNPGQTWLGLLRHLTLTQIYTDNFLVTYLHPGLSQMWSLAVEASFYAVLPLLAHLLMGRRWRPGPVLAGLGALAAIAPLWLLLTSHTDWLPNSAGMWLPAHLAAFAAGMALAVLQENGIRVRAVATLPAAAVAYLVAATPAGAHPVSRALLYAAVAMLVTAPLALGDTGRWTRLLGIRPMVWIGNISYELFLLHVVMMAITMHLVLGWQLFTGSTPVLVIATLATTVPLAWLLREATGSRKPLDANIGRHGSS</sequence>
<accession>A0A1G4WZH1</accession>
<keyword evidence="3" id="KW-0378">Hydrolase</keyword>
<keyword evidence="3" id="KW-0012">Acyltransferase</keyword>
<keyword evidence="1" id="KW-0812">Transmembrane</keyword>
<gene>
    <name evidence="3" type="ORF">SAMN02799620_05757</name>
</gene>
<feature type="transmembrane region" description="Helical" evidence="1">
    <location>
        <begin position="190"/>
        <end position="209"/>
    </location>
</feature>
<feature type="transmembrane region" description="Helical" evidence="1">
    <location>
        <begin position="32"/>
        <end position="52"/>
    </location>
</feature>
<dbReference type="Pfam" id="PF01757">
    <property type="entry name" value="Acyl_transf_3"/>
    <property type="match status" value="1"/>
</dbReference>
<dbReference type="InterPro" id="IPR002656">
    <property type="entry name" value="Acyl_transf_3_dom"/>
</dbReference>